<dbReference type="RefSeq" id="WP_153415890.1">
    <property type="nucleotide sequence ID" value="NZ_WEGK01000028.1"/>
</dbReference>
<evidence type="ECO:0000256" key="1">
    <source>
        <dbReference type="SAM" id="MobiDB-lite"/>
    </source>
</evidence>
<evidence type="ECO:0000313" key="3">
    <source>
        <dbReference type="Proteomes" id="UP000438448"/>
    </source>
</evidence>
<name>A0A7K0DEC6_9NOCA</name>
<keyword evidence="3" id="KW-1185">Reference proteome</keyword>
<sequence length="92" mass="10139">MTTVEFNPQARRLSLRTGHTSAPRSPIHSTVTEILDYFGKCPQCGYHATAAHLAHTYSDGSSDSETIATCGQPCGWQGPVVITRMTYARKRR</sequence>
<feature type="compositionally biased region" description="Polar residues" evidence="1">
    <location>
        <begin position="17"/>
        <end position="26"/>
    </location>
</feature>
<reference evidence="2 3" key="1">
    <citation type="submission" date="2019-10" db="EMBL/GenBank/DDBJ databases">
        <title>Nocardia macrotermitis sp. nov. and Nocardia aurantia sp. nov., isolated from the gut of fungus growing-termite Macrotermes natalensis.</title>
        <authorList>
            <person name="Benndorf R."/>
            <person name="Schwitalla J."/>
            <person name="Martin K."/>
            <person name="De Beer W."/>
            <person name="Kaster A.-K."/>
            <person name="Vollmers J."/>
            <person name="Poulsen M."/>
            <person name="Beemelmanns C."/>
        </authorList>
    </citation>
    <scope>NUCLEOTIDE SEQUENCE [LARGE SCALE GENOMIC DNA]</scope>
    <source>
        <strain evidence="2 3">RB20</strain>
    </source>
</reference>
<dbReference type="OrthoDB" id="4560094at2"/>
<gene>
    <name evidence="2" type="ORF">NRB20_72860</name>
</gene>
<accession>A0A7K0DEC6</accession>
<comment type="caution">
    <text evidence="2">The sequence shown here is derived from an EMBL/GenBank/DDBJ whole genome shotgun (WGS) entry which is preliminary data.</text>
</comment>
<feature type="region of interest" description="Disordered" evidence="1">
    <location>
        <begin position="1"/>
        <end position="26"/>
    </location>
</feature>
<evidence type="ECO:0000313" key="2">
    <source>
        <dbReference type="EMBL" id="MQY24153.1"/>
    </source>
</evidence>
<organism evidence="2 3">
    <name type="scientific">Nocardia macrotermitis</name>
    <dbReference type="NCBI Taxonomy" id="2585198"/>
    <lineage>
        <taxon>Bacteria</taxon>
        <taxon>Bacillati</taxon>
        <taxon>Actinomycetota</taxon>
        <taxon>Actinomycetes</taxon>
        <taxon>Mycobacteriales</taxon>
        <taxon>Nocardiaceae</taxon>
        <taxon>Nocardia</taxon>
    </lineage>
</organism>
<protein>
    <submittedName>
        <fullName evidence="2">Uncharacterized protein</fullName>
    </submittedName>
</protein>
<proteinExistence type="predicted"/>
<dbReference type="EMBL" id="WEGK01000028">
    <property type="protein sequence ID" value="MQY24153.1"/>
    <property type="molecule type" value="Genomic_DNA"/>
</dbReference>
<dbReference type="AlphaFoldDB" id="A0A7K0DEC6"/>
<dbReference type="Proteomes" id="UP000438448">
    <property type="component" value="Unassembled WGS sequence"/>
</dbReference>